<organism evidence="1 2">
    <name type="scientific">Bacteroides caccae</name>
    <dbReference type="NCBI Taxonomy" id="47678"/>
    <lineage>
        <taxon>Bacteria</taxon>
        <taxon>Pseudomonadati</taxon>
        <taxon>Bacteroidota</taxon>
        <taxon>Bacteroidia</taxon>
        <taxon>Bacteroidales</taxon>
        <taxon>Bacteroidaceae</taxon>
        <taxon>Bacteroides</taxon>
    </lineage>
</organism>
<protein>
    <submittedName>
        <fullName evidence="1">Uncharacterized protein</fullName>
    </submittedName>
</protein>
<reference evidence="1 2" key="1">
    <citation type="journal article" date="2019" name="Nat. Med.">
        <title>A library of human gut bacterial isolates paired with longitudinal multiomics data enables mechanistic microbiome research.</title>
        <authorList>
            <person name="Poyet M."/>
            <person name="Groussin M."/>
            <person name="Gibbons S.M."/>
            <person name="Avila-Pacheco J."/>
            <person name="Jiang X."/>
            <person name="Kearney S.M."/>
            <person name="Perrotta A.R."/>
            <person name="Berdy B."/>
            <person name="Zhao S."/>
            <person name="Lieberman T.D."/>
            <person name="Swanson P.K."/>
            <person name="Smith M."/>
            <person name="Roesemann S."/>
            <person name="Alexander J.E."/>
            <person name="Rich S.A."/>
            <person name="Livny J."/>
            <person name="Vlamakis H."/>
            <person name="Clish C."/>
            <person name="Bullock K."/>
            <person name="Deik A."/>
            <person name="Scott J."/>
            <person name="Pierce K.A."/>
            <person name="Xavier R.J."/>
            <person name="Alm E.J."/>
        </authorList>
    </citation>
    <scope>NUCLEOTIDE SEQUENCE [LARGE SCALE GENOMIC DNA]</scope>
    <source>
        <strain evidence="1 2">BIOML-A31</strain>
    </source>
</reference>
<evidence type="ECO:0000313" key="2">
    <source>
        <dbReference type="Proteomes" id="UP000475905"/>
    </source>
</evidence>
<dbReference type="RefSeq" id="WP_122350961.1">
    <property type="nucleotide sequence ID" value="NZ_CAXSJX010000002.1"/>
</dbReference>
<dbReference type="EMBL" id="VVYP01000013">
    <property type="protein sequence ID" value="KAA5463037.1"/>
    <property type="molecule type" value="Genomic_DNA"/>
</dbReference>
<name>A0A415SJU4_9BACE</name>
<dbReference type="AlphaFoldDB" id="A0A415SJU4"/>
<comment type="caution">
    <text evidence="1">The sequence shown here is derived from an EMBL/GenBank/DDBJ whole genome shotgun (WGS) entry which is preliminary data.</text>
</comment>
<dbReference type="Proteomes" id="UP000475905">
    <property type="component" value="Unassembled WGS sequence"/>
</dbReference>
<proteinExistence type="predicted"/>
<evidence type="ECO:0000313" key="1">
    <source>
        <dbReference type="EMBL" id="KAA5463037.1"/>
    </source>
</evidence>
<accession>A0A415SJU4</accession>
<gene>
    <name evidence="1" type="ORF">F2Y36_11430</name>
</gene>
<sequence>MKNLKETKEQIFATTIHISNILKSNEMSAICILYKKQQELVATPAIVVGSPYNIIPAVIKIMQESEEVRNIILTASEYYQFQEKEKANTKEVPPYLKDYIEELIKGL</sequence>